<evidence type="ECO:0000313" key="2">
    <source>
        <dbReference type="Proteomes" id="UP001596074"/>
    </source>
</evidence>
<accession>A0ABW1AAW1</accession>
<dbReference type="RefSeq" id="WP_378286535.1">
    <property type="nucleotide sequence ID" value="NZ_JBHSON010000058.1"/>
</dbReference>
<dbReference type="EMBL" id="JBHSON010000058">
    <property type="protein sequence ID" value="MFC5750773.1"/>
    <property type="molecule type" value="Genomic_DNA"/>
</dbReference>
<gene>
    <name evidence="1" type="ORF">ACFPZN_34590</name>
</gene>
<proteinExistence type="predicted"/>
<sequence>MNVEMVRQTAAPRARLMVGHWRAPVAEEFLLTLAELVDQLARVADGLTVYAEEPWTAGSRVVAAKHGDGLSPVDLPYLLEVVLIREVLDVWSSWRAGARPTTEEACAAIIHYAQYDAYLPPAT</sequence>
<organism evidence="1 2">
    <name type="scientific">Actinomadura rugatobispora</name>
    <dbReference type="NCBI Taxonomy" id="1994"/>
    <lineage>
        <taxon>Bacteria</taxon>
        <taxon>Bacillati</taxon>
        <taxon>Actinomycetota</taxon>
        <taxon>Actinomycetes</taxon>
        <taxon>Streptosporangiales</taxon>
        <taxon>Thermomonosporaceae</taxon>
        <taxon>Actinomadura</taxon>
    </lineage>
</organism>
<name>A0ABW1AAW1_9ACTN</name>
<dbReference type="Proteomes" id="UP001596074">
    <property type="component" value="Unassembled WGS sequence"/>
</dbReference>
<comment type="caution">
    <text evidence="1">The sequence shown here is derived from an EMBL/GenBank/DDBJ whole genome shotgun (WGS) entry which is preliminary data.</text>
</comment>
<protein>
    <submittedName>
        <fullName evidence="1">Uncharacterized protein</fullName>
    </submittedName>
</protein>
<evidence type="ECO:0000313" key="1">
    <source>
        <dbReference type="EMBL" id="MFC5750773.1"/>
    </source>
</evidence>
<keyword evidence="2" id="KW-1185">Reference proteome</keyword>
<reference evidence="2" key="1">
    <citation type="journal article" date="2019" name="Int. J. Syst. Evol. Microbiol.">
        <title>The Global Catalogue of Microorganisms (GCM) 10K type strain sequencing project: providing services to taxonomists for standard genome sequencing and annotation.</title>
        <authorList>
            <consortium name="The Broad Institute Genomics Platform"/>
            <consortium name="The Broad Institute Genome Sequencing Center for Infectious Disease"/>
            <person name="Wu L."/>
            <person name="Ma J."/>
        </authorList>
    </citation>
    <scope>NUCLEOTIDE SEQUENCE [LARGE SCALE GENOMIC DNA]</scope>
    <source>
        <strain evidence="2">KCTC 42087</strain>
    </source>
</reference>